<dbReference type="EMBL" id="CP108125">
    <property type="protein sequence ID" value="WTO84514.1"/>
    <property type="molecule type" value="Genomic_DNA"/>
</dbReference>
<organism evidence="1 2">
    <name type="scientific">Streptomyces nigra</name>
    <dbReference type="NCBI Taxonomy" id="1827580"/>
    <lineage>
        <taxon>Bacteria</taxon>
        <taxon>Bacillati</taxon>
        <taxon>Actinomycetota</taxon>
        <taxon>Actinomycetes</taxon>
        <taxon>Kitasatosporales</taxon>
        <taxon>Streptomycetaceae</taxon>
        <taxon>Streptomyces</taxon>
    </lineage>
</organism>
<proteinExistence type="predicted"/>
<accession>A0ABZ1J1J9</accession>
<evidence type="ECO:0000313" key="1">
    <source>
        <dbReference type="EMBL" id="WTO84514.1"/>
    </source>
</evidence>
<protein>
    <submittedName>
        <fullName evidence="1">Uncharacterized protein</fullName>
    </submittedName>
</protein>
<dbReference type="Proteomes" id="UP001622690">
    <property type="component" value="Chromosome"/>
</dbReference>
<dbReference type="RefSeq" id="WP_406258188.1">
    <property type="nucleotide sequence ID" value="NZ_CP108125.1"/>
</dbReference>
<keyword evidence="2" id="KW-1185">Reference proteome</keyword>
<evidence type="ECO:0000313" key="2">
    <source>
        <dbReference type="Proteomes" id="UP001622690"/>
    </source>
</evidence>
<reference evidence="1 2" key="1">
    <citation type="submission" date="2022-10" db="EMBL/GenBank/DDBJ databases">
        <title>The complete genomes of actinobacterial strains from the NBC collection.</title>
        <authorList>
            <person name="Joergensen T.S."/>
            <person name="Alvarez Arevalo M."/>
            <person name="Sterndorff E.B."/>
            <person name="Faurdal D."/>
            <person name="Vuksanovic O."/>
            <person name="Mourched A.-S."/>
            <person name="Charusanti P."/>
            <person name="Shaw S."/>
            <person name="Blin K."/>
            <person name="Weber T."/>
        </authorList>
    </citation>
    <scope>NUCLEOTIDE SEQUENCE [LARGE SCALE GENOMIC DNA]</scope>
    <source>
        <strain evidence="1 2">NBC_00206</strain>
    </source>
</reference>
<name>A0ABZ1J1J9_9ACTN</name>
<gene>
    <name evidence="1" type="ORF">OHU27_19665</name>
</gene>
<sequence length="171" mass="19414">MGRMGRGWRVAELRQRGGVLAAFVAACCEDEKRARAARRLGARLTGFASADRTAAEEAVATLERWADDLADHPYRPVEPRPDEADRQTRDHYKDIQHERLTVAARDWRKGARLSLDVYLSQLSRARGLDPRVLEDAYYLYGRGTMALDLGDRATAVREAGRLRKLRDAYAW</sequence>
<dbReference type="PROSITE" id="PS51257">
    <property type="entry name" value="PROKAR_LIPOPROTEIN"/>
    <property type="match status" value="1"/>
</dbReference>